<evidence type="ECO:0000313" key="3">
    <source>
        <dbReference type="EMBL" id="EDR28576.1"/>
    </source>
</evidence>
<evidence type="ECO:0000256" key="1">
    <source>
        <dbReference type="SAM" id="MobiDB-lite"/>
    </source>
</evidence>
<reference evidence="3" key="2">
    <citation type="submission" date="2007-12" db="EMBL/GenBank/DDBJ databases">
        <authorList>
            <person name="Lorenzi H."/>
            <person name="Inman J."/>
            <person name="Schobel S."/>
            <person name="Amedeo P."/>
            <person name="Caler E."/>
        </authorList>
    </citation>
    <scope>NUCLEOTIDE SEQUENCE</scope>
    <source>
        <strain evidence="3">SAW760</strain>
    </source>
</reference>
<feature type="region of interest" description="Disordered" evidence="1">
    <location>
        <begin position="100"/>
        <end position="123"/>
    </location>
</feature>
<dbReference type="Proteomes" id="UP000008076">
    <property type="component" value="Unassembled WGS sequence"/>
</dbReference>
<dbReference type="VEuPathDB" id="AmoebaDB:EDI_066090"/>
<evidence type="ECO:0000313" key="2">
    <source>
        <dbReference type="EMBL" id="EDR21764.1"/>
    </source>
</evidence>
<evidence type="ECO:0000313" key="4">
    <source>
        <dbReference type="Proteomes" id="UP000008076"/>
    </source>
</evidence>
<dbReference type="VEuPathDB" id="AmoebaDB:EDI_238380"/>
<dbReference type="EMBL" id="DS548436">
    <property type="protein sequence ID" value="EDR28576.1"/>
    <property type="molecule type" value="Genomic_DNA"/>
</dbReference>
<dbReference type="GeneID" id="5886699"/>
<organism evidence="4">
    <name type="scientific">Entamoeba dispar (strain ATCC PRA-260 / SAW760)</name>
    <dbReference type="NCBI Taxonomy" id="370354"/>
    <lineage>
        <taxon>Eukaryota</taxon>
        <taxon>Amoebozoa</taxon>
        <taxon>Evosea</taxon>
        <taxon>Archamoebae</taxon>
        <taxon>Mastigamoebida</taxon>
        <taxon>Entamoebidae</taxon>
        <taxon>Entamoeba</taxon>
    </lineage>
</organism>
<reference evidence="4" key="1">
    <citation type="submission" date="2007-12" db="EMBL/GenBank/DDBJ databases">
        <title>Annotation of Entamoeba dispar SAW760.</title>
        <authorList>
            <person name="Lorenzi H."/>
            <person name="Inman J."/>
            <person name="Schobel S."/>
            <person name="Amedeo P."/>
            <person name="Caler E."/>
        </authorList>
    </citation>
    <scope>NUCLEOTIDE SEQUENCE [LARGE SCALE GENOMIC DNA]</scope>
    <source>
        <strain evidence="4">ATCC PRA-260 / SAW760</strain>
    </source>
</reference>
<dbReference type="RefSeq" id="XP_001741763.1">
    <property type="nucleotide sequence ID" value="XM_001741711.1"/>
</dbReference>
<dbReference type="AlphaFoldDB" id="B0EA62"/>
<dbReference type="EMBL" id="DS550914">
    <property type="protein sequence ID" value="EDR21764.1"/>
    <property type="molecule type" value="Genomic_DNA"/>
</dbReference>
<dbReference type="GeneID" id="5880173"/>
<dbReference type="KEGG" id="edi:EDI_066090"/>
<accession>B0EA62</accession>
<dbReference type="OMA" id="VSETCHV"/>
<keyword evidence="4" id="KW-1185">Reference proteome</keyword>
<gene>
    <name evidence="2" type="ORF">EDI_066090</name>
    <name evidence="3" type="ORF">EDI_238380</name>
</gene>
<protein>
    <submittedName>
        <fullName evidence="3">Uncharacterized protein</fullName>
    </submittedName>
</protein>
<sequence>MYGIPISNHADIFEDESTEIEEENVTLKDIVSLINDIIHVSETCHVLDGGVSMSFGNIPLSTFNKTLTKHLDVIDTLKREIKEFEKKNKLIITRLRSEEKKEKELTQKVKEETKPKRRKTELL</sequence>
<dbReference type="KEGG" id="edi:EDI_238380"/>
<dbReference type="RefSeq" id="XP_001735230.1">
    <property type="nucleotide sequence ID" value="XM_001735178.1"/>
</dbReference>
<proteinExistence type="predicted"/>
<name>B0EA62_ENTDS</name>